<dbReference type="InterPro" id="IPR036388">
    <property type="entry name" value="WH-like_DNA-bd_sf"/>
</dbReference>
<feature type="domain" description="RNA polymerase sigma-70 region 2" evidence="6">
    <location>
        <begin position="24"/>
        <end position="84"/>
    </location>
</feature>
<dbReference type="InterPro" id="IPR013249">
    <property type="entry name" value="RNA_pol_sigma70_r4_t2"/>
</dbReference>
<dbReference type="Gene3D" id="1.10.1740.10">
    <property type="match status" value="1"/>
</dbReference>
<keyword evidence="3" id="KW-0731">Sigma factor</keyword>
<protein>
    <submittedName>
        <fullName evidence="8">RNA polymerase sigma-70 factor (ECF subfamily)</fullName>
    </submittedName>
</protein>
<keyword evidence="4" id="KW-0238">DNA-binding</keyword>
<evidence type="ECO:0000259" key="6">
    <source>
        <dbReference type="Pfam" id="PF04542"/>
    </source>
</evidence>
<dbReference type="Pfam" id="PF08281">
    <property type="entry name" value="Sigma70_r4_2"/>
    <property type="match status" value="1"/>
</dbReference>
<dbReference type="SUPFAM" id="SSF88946">
    <property type="entry name" value="Sigma2 domain of RNA polymerase sigma factors"/>
    <property type="match status" value="1"/>
</dbReference>
<dbReference type="Pfam" id="PF04542">
    <property type="entry name" value="Sigma70_r2"/>
    <property type="match status" value="1"/>
</dbReference>
<reference evidence="8 9" key="1">
    <citation type="submission" date="2020-08" db="EMBL/GenBank/DDBJ databases">
        <title>Genomic Encyclopedia of Archaeal and Bacterial Type Strains, Phase II (KMG-II): from individual species to whole genera.</title>
        <authorList>
            <person name="Goeker M."/>
        </authorList>
    </citation>
    <scope>NUCLEOTIDE SEQUENCE [LARGE SCALE GENOMIC DNA]</scope>
    <source>
        <strain evidence="8 9">DSM 23288</strain>
    </source>
</reference>
<name>A0A840IJT3_9ACTN</name>
<evidence type="ECO:0000256" key="5">
    <source>
        <dbReference type="ARBA" id="ARBA00023163"/>
    </source>
</evidence>
<dbReference type="InterPro" id="IPR039425">
    <property type="entry name" value="RNA_pol_sigma-70-like"/>
</dbReference>
<dbReference type="GO" id="GO:0003677">
    <property type="term" value="F:DNA binding"/>
    <property type="evidence" value="ECO:0007669"/>
    <property type="project" value="UniProtKB-KW"/>
</dbReference>
<dbReference type="InterPro" id="IPR007627">
    <property type="entry name" value="RNA_pol_sigma70_r2"/>
</dbReference>
<accession>A0A840IJT3</accession>
<dbReference type="Gene3D" id="1.10.10.10">
    <property type="entry name" value="Winged helix-like DNA-binding domain superfamily/Winged helix DNA-binding domain"/>
    <property type="match status" value="1"/>
</dbReference>
<comment type="caution">
    <text evidence="8">The sequence shown here is derived from an EMBL/GenBank/DDBJ whole genome shotgun (WGS) entry which is preliminary data.</text>
</comment>
<evidence type="ECO:0000256" key="1">
    <source>
        <dbReference type="ARBA" id="ARBA00010641"/>
    </source>
</evidence>
<dbReference type="PANTHER" id="PTHR43133">
    <property type="entry name" value="RNA POLYMERASE ECF-TYPE SIGMA FACTO"/>
    <property type="match status" value="1"/>
</dbReference>
<dbReference type="InterPro" id="IPR013324">
    <property type="entry name" value="RNA_pol_sigma_r3/r4-like"/>
</dbReference>
<evidence type="ECO:0000256" key="3">
    <source>
        <dbReference type="ARBA" id="ARBA00023082"/>
    </source>
</evidence>
<dbReference type="AlphaFoldDB" id="A0A840IJT3"/>
<dbReference type="PANTHER" id="PTHR43133:SF8">
    <property type="entry name" value="RNA POLYMERASE SIGMA FACTOR HI_1459-RELATED"/>
    <property type="match status" value="1"/>
</dbReference>
<evidence type="ECO:0000313" key="9">
    <source>
        <dbReference type="Proteomes" id="UP000585272"/>
    </source>
</evidence>
<feature type="domain" description="RNA polymerase sigma factor 70 region 4 type 2" evidence="7">
    <location>
        <begin position="117"/>
        <end position="169"/>
    </location>
</feature>
<dbReference type="SUPFAM" id="SSF88659">
    <property type="entry name" value="Sigma3 and sigma4 domains of RNA polymerase sigma factors"/>
    <property type="match status" value="1"/>
</dbReference>
<dbReference type="InterPro" id="IPR014284">
    <property type="entry name" value="RNA_pol_sigma-70_dom"/>
</dbReference>
<dbReference type="InterPro" id="IPR013325">
    <property type="entry name" value="RNA_pol_sigma_r2"/>
</dbReference>
<evidence type="ECO:0000259" key="7">
    <source>
        <dbReference type="Pfam" id="PF08281"/>
    </source>
</evidence>
<dbReference type="GO" id="GO:0016987">
    <property type="term" value="F:sigma factor activity"/>
    <property type="evidence" value="ECO:0007669"/>
    <property type="project" value="UniProtKB-KW"/>
</dbReference>
<evidence type="ECO:0000256" key="4">
    <source>
        <dbReference type="ARBA" id="ARBA00023125"/>
    </source>
</evidence>
<dbReference type="GO" id="GO:0006352">
    <property type="term" value="P:DNA-templated transcription initiation"/>
    <property type="evidence" value="ECO:0007669"/>
    <property type="project" value="InterPro"/>
</dbReference>
<organism evidence="8 9">
    <name type="scientific">Conexibacter arvalis</name>
    <dbReference type="NCBI Taxonomy" id="912552"/>
    <lineage>
        <taxon>Bacteria</taxon>
        <taxon>Bacillati</taxon>
        <taxon>Actinomycetota</taxon>
        <taxon>Thermoleophilia</taxon>
        <taxon>Solirubrobacterales</taxon>
        <taxon>Conexibacteraceae</taxon>
        <taxon>Conexibacter</taxon>
    </lineage>
</organism>
<sequence length="177" mass="20702">MARAVAGIRVQRPGDEDWDWERMRAAASREARRFLPAAQDIDDAVQEALLRAWRRRATCRSEDRVPWMRQIARNEALRLLARRRTRSERELLDDESVLATVADEEAEEEREGLLLRLQVGQVVERLSVDDRRLLALRYEGDLSQPEMARILGIPEGTVKVRLHRLRGRLRKELETTR</sequence>
<proteinExistence type="inferred from homology"/>
<dbReference type="NCBIfam" id="TIGR02937">
    <property type="entry name" value="sigma70-ECF"/>
    <property type="match status" value="1"/>
</dbReference>
<gene>
    <name evidence="8" type="ORF">BDZ31_004210</name>
</gene>
<keyword evidence="5" id="KW-0804">Transcription</keyword>
<evidence type="ECO:0000313" key="8">
    <source>
        <dbReference type="EMBL" id="MBB4664595.1"/>
    </source>
</evidence>
<evidence type="ECO:0000256" key="2">
    <source>
        <dbReference type="ARBA" id="ARBA00023015"/>
    </source>
</evidence>
<comment type="similarity">
    <text evidence="1">Belongs to the sigma-70 factor family. ECF subfamily.</text>
</comment>
<dbReference type="Proteomes" id="UP000585272">
    <property type="component" value="Unassembled WGS sequence"/>
</dbReference>
<keyword evidence="9" id="KW-1185">Reference proteome</keyword>
<keyword evidence="2" id="KW-0805">Transcription regulation</keyword>
<dbReference type="EMBL" id="JACHNU010000008">
    <property type="protein sequence ID" value="MBB4664595.1"/>
    <property type="molecule type" value="Genomic_DNA"/>
</dbReference>